<reference evidence="2 3" key="1">
    <citation type="submission" date="2019-01" db="EMBL/GenBank/DDBJ databases">
        <title>Spirosoma flava sp. nov., a propanil-degrading bacterium isolated from herbicide-contaminated soil.</title>
        <authorList>
            <person name="Zhang L."/>
            <person name="Jiang J.-D."/>
        </authorList>
    </citation>
    <scope>NUCLEOTIDE SEQUENCE [LARGE SCALE GENOMIC DNA]</scope>
    <source>
        <strain evidence="2 3">TY50</strain>
    </source>
</reference>
<dbReference type="EMBL" id="SBLB01000011">
    <property type="protein sequence ID" value="RYC66872.1"/>
    <property type="molecule type" value="Genomic_DNA"/>
</dbReference>
<evidence type="ECO:0000256" key="1">
    <source>
        <dbReference type="SAM" id="MobiDB-lite"/>
    </source>
</evidence>
<evidence type="ECO:0000313" key="3">
    <source>
        <dbReference type="Proteomes" id="UP000290407"/>
    </source>
</evidence>
<name>A0A4Q2UEX6_9BACT</name>
<organism evidence="2 3">
    <name type="scientific">Spirosoma sordidisoli</name>
    <dbReference type="NCBI Taxonomy" id="2502893"/>
    <lineage>
        <taxon>Bacteria</taxon>
        <taxon>Pseudomonadati</taxon>
        <taxon>Bacteroidota</taxon>
        <taxon>Cytophagia</taxon>
        <taxon>Cytophagales</taxon>
        <taxon>Cytophagaceae</taxon>
        <taxon>Spirosoma</taxon>
    </lineage>
</organism>
<protein>
    <recommendedName>
        <fullName evidence="4">Peptidase M48 domain-containing protein</fullName>
    </recommendedName>
</protein>
<gene>
    <name evidence="2" type="ORF">EQG79_27610</name>
</gene>
<accession>A0A4Q2UEX6</accession>
<evidence type="ECO:0000313" key="2">
    <source>
        <dbReference type="EMBL" id="RYC66872.1"/>
    </source>
</evidence>
<proteinExistence type="predicted"/>
<dbReference type="Proteomes" id="UP000290407">
    <property type="component" value="Unassembled WGS sequence"/>
</dbReference>
<dbReference type="AlphaFoldDB" id="A0A4Q2UEX6"/>
<dbReference type="InterPro" id="IPR011990">
    <property type="entry name" value="TPR-like_helical_dom_sf"/>
</dbReference>
<keyword evidence="3" id="KW-1185">Reference proteome</keyword>
<sequence>MKPLNLQANLLIVTVFFFLNFFTKLPEPSSQAQRVYANLLRAMGNPPHPPVLRRLPRGSAQQGGSLVYRPGTPAHIDLSDDVLDLCRTFGPDADAALACLLGHELAHFQYRHGQKQGFFSPVVMPNGAAYSSENLEALADRSGVFLAYLAGYDAFTIAPAVYRKLYDTFRLPNQIAGYPSRSQRLQMVSDTTARVRELAHYFELGEIHYLLLDYAAAGQAFSTLVARYPTATILNNLGAIKLNQALAQMAPARDDPRLRFAFPVEFDADNRLLANPRRGEPVPYRPLLADARHLFSTALARQPGYQAATLNLALTFYLLNETEKAYQTLMASRTASRPLSANGLLLLAVIEADRSKPAEAQRLFRQAAAQGAFRATDNMRLYEESQKPGWQRYWNRLVANRQSTQTASRPSPVDRLRPAPRLPLQPLPSGGRYARTDSLTLYELSIEENNKPRWYRVVKSNRLGLADLPIGSPRSRLSAYGPPSADVAGARGSRFYGYRRGNSRLFLEFRSEQLVSWLAVTPI</sequence>
<dbReference type="RefSeq" id="WP_077922013.1">
    <property type="nucleotide sequence ID" value="NZ_SBLB01000011.1"/>
</dbReference>
<dbReference type="Gene3D" id="1.25.40.10">
    <property type="entry name" value="Tetratricopeptide repeat domain"/>
    <property type="match status" value="1"/>
</dbReference>
<feature type="region of interest" description="Disordered" evidence="1">
    <location>
        <begin position="401"/>
        <end position="429"/>
    </location>
</feature>
<evidence type="ECO:0008006" key="4">
    <source>
        <dbReference type="Google" id="ProtNLM"/>
    </source>
</evidence>
<comment type="caution">
    <text evidence="2">The sequence shown here is derived from an EMBL/GenBank/DDBJ whole genome shotgun (WGS) entry which is preliminary data.</text>
</comment>
<dbReference type="SUPFAM" id="SSF48452">
    <property type="entry name" value="TPR-like"/>
    <property type="match status" value="1"/>
</dbReference>